<comment type="subcellular location">
    <subcellularLocation>
        <location evidence="2">Cytoplasm</location>
    </subcellularLocation>
    <subcellularLocation>
        <location evidence="1">Nucleus</location>
    </subcellularLocation>
</comment>
<dbReference type="EMBL" id="NIRI02000056">
    <property type="protein sequence ID" value="KAG5442740.1"/>
    <property type="molecule type" value="Genomic_DNA"/>
</dbReference>
<dbReference type="InterPro" id="IPR024766">
    <property type="entry name" value="Znf_RING_H2"/>
</dbReference>
<dbReference type="InterPro" id="IPR051031">
    <property type="entry name" value="RING-box_E3_Ubiquitin_Ligase"/>
</dbReference>
<keyword evidence="8" id="KW-0833">Ubl conjugation pathway</keyword>
<dbReference type="InterPro" id="IPR001841">
    <property type="entry name" value="Znf_RING"/>
</dbReference>
<reference evidence="13 14" key="1">
    <citation type="journal article" date="2018" name="Biotechnol. Adv.">
        <title>Improved genomic resources and new bioinformatic workflow for the carcinogenic parasite Clonorchis sinensis: Biotechnological implications.</title>
        <authorList>
            <person name="Wang D."/>
            <person name="Korhonen P.K."/>
            <person name="Gasser R.B."/>
            <person name="Young N.D."/>
        </authorList>
    </citation>
    <scope>NUCLEOTIDE SEQUENCE [LARGE SCALE GENOMIC DNA]</scope>
    <source>
        <strain evidence="13">Cs-k2</strain>
    </source>
</reference>
<feature type="domain" description="RING-type" evidence="12">
    <location>
        <begin position="264"/>
        <end position="312"/>
    </location>
</feature>
<evidence type="ECO:0000256" key="5">
    <source>
        <dbReference type="ARBA" id="ARBA00022490"/>
    </source>
</evidence>
<gene>
    <name evidence="13" type="ORF">CSKR_114052</name>
</gene>
<feature type="non-terminal residue" evidence="13">
    <location>
        <position position="1"/>
    </location>
</feature>
<evidence type="ECO:0000256" key="8">
    <source>
        <dbReference type="ARBA" id="ARBA00022786"/>
    </source>
</evidence>
<evidence type="ECO:0000259" key="12">
    <source>
        <dbReference type="PROSITE" id="PS50089"/>
    </source>
</evidence>
<dbReference type="PANTHER" id="PTHR11210">
    <property type="entry name" value="RING BOX"/>
    <property type="match status" value="1"/>
</dbReference>
<dbReference type="OrthoDB" id="8962942at2759"/>
<dbReference type="GO" id="GO:0031461">
    <property type="term" value="C:cullin-RING ubiquitin ligase complex"/>
    <property type="evidence" value="ECO:0007669"/>
    <property type="project" value="UniProtKB-ARBA"/>
</dbReference>
<reference evidence="13 14" key="2">
    <citation type="journal article" date="2021" name="Genomics">
        <title>High-quality reference genome for Clonorchis sinensis.</title>
        <authorList>
            <person name="Young N.D."/>
            <person name="Stroehlein A.J."/>
            <person name="Kinkar L."/>
            <person name="Wang T."/>
            <person name="Sohn W.M."/>
            <person name="Chang B.C.H."/>
            <person name="Kaur P."/>
            <person name="Weisz D."/>
            <person name="Dudchenko O."/>
            <person name="Aiden E.L."/>
            <person name="Korhonen P.K."/>
            <person name="Gasser R.B."/>
        </authorList>
    </citation>
    <scope>NUCLEOTIDE SEQUENCE [LARGE SCALE GENOMIC DNA]</scope>
    <source>
        <strain evidence="13">Cs-k2</strain>
    </source>
</reference>
<dbReference type="AlphaFoldDB" id="A0A8T1M0R7"/>
<proteinExistence type="inferred from homology"/>
<keyword evidence="14" id="KW-1185">Reference proteome</keyword>
<dbReference type="GO" id="GO:0005737">
    <property type="term" value="C:cytoplasm"/>
    <property type="evidence" value="ECO:0007669"/>
    <property type="project" value="UniProtKB-SubCell"/>
</dbReference>
<evidence type="ECO:0000256" key="7">
    <source>
        <dbReference type="ARBA" id="ARBA00022771"/>
    </source>
</evidence>
<dbReference type="GO" id="GO:0005634">
    <property type="term" value="C:nucleus"/>
    <property type="evidence" value="ECO:0007669"/>
    <property type="project" value="UniProtKB-SubCell"/>
</dbReference>
<keyword evidence="6" id="KW-0479">Metal-binding</keyword>
<dbReference type="GO" id="GO:0008270">
    <property type="term" value="F:zinc ion binding"/>
    <property type="evidence" value="ECO:0007669"/>
    <property type="project" value="UniProtKB-KW"/>
</dbReference>
<sequence>NAIRALQIRAFTSSVTLQTELIQLPRYVKRSTHFSVYLWIASSVFRDCMSTNMTLHFVERCHLHCPDRQSFFTGYLNTRVLETLQRSSHYLIDHEVEKEWREWTSLTDTALFTEAFGELSIYSYTFRCLRIQRTYYGHELPGYSLMGKQCMLWRKKKPVGTTDVQREVDMGGSTQPPAGMDAAPTVDGAGSATNVAMDSTGLTDSAKEFMLLEAGGAGLTDLPPTSDAVPQRFQIKRWSACVYWSWDVMHDTCVICRNAMMSLCIHCQAKVGTNPLEEVCAIAWGVCNHAYHLHCIKRWLETSAHPRCPLDNSEWEFSRIGQ</sequence>
<comment type="caution">
    <text evidence="13">The sequence shown here is derived from an EMBL/GenBank/DDBJ whole genome shotgun (WGS) entry which is preliminary data.</text>
</comment>
<evidence type="ECO:0000313" key="14">
    <source>
        <dbReference type="Proteomes" id="UP000286415"/>
    </source>
</evidence>
<evidence type="ECO:0000256" key="6">
    <source>
        <dbReference type="ARBA" id="ARBA00022723"/>
    </source>
</evidence>
<evidence type="ECO:0000256" key="3">
    <source>
        <dbReference type="ARBA" id="ARBA00004906"/>
    </source>
</evidence>
<evidence type="ECO:0000256" key="4">
    <source>
        <dbReference type="ARBA" id="ARBA00009273"/>
    </source>
</evidence>
<evidence type="ECO:0000256" key="2">
    <source>
        <dbReference type="ARBA" id="ARBA00004496"/>
    </source>
</evidence>
<evidence type="ECO:0000256" key="1">
    <source>
        <dbReference type="ARBA" id="ARBA00004123"/>
    </source>
</evidence>
<accession>A0A8T1M0R7</accession>
<comment type="similarity">
    <text evidence="4">Belongs to the RING-box family.</text>
</comment>
<dbReference type="InterPro" id="IPR013083">
    <property type="entry name" value="Znf_RING/FYVE/PHD"/>
</dbReference>
<dbReference type="Pfam" id="PF12678">
    <property type="entry name" value="zf-rbx1"/>
    <property type="match status" value="1"/>
</dbReference>
<dbReference type="SUPFAM" id="SSF57850">
    <property type="entry name" value="RING/U-box"/>
    <property type="match status" value="1"/>
</dbReference>
<evidence type="ECO:0000313" key="13">
    <source>
        <dbReference type="EMBL" id="KAG5442740.1"/>
    </source>
</evidence>
<dbReference type="Proteomes" id="UP000286415">
    <property type="component" value="Unassembled WGS sequence"/>
</dbReference>
<keyword evidence="9" id="KW-0862">Zinc</keyword>
<dbReference type="PROSITE" id="PS50089">
    <property type="entry name" value="ZF_RING_2"/>
    <property type="match status" value="1"/>
</dbReference>
<dbReference type="Gene3D" id="3.30.40.10">
    <property type="entry name" value="Zinc/RING finger domain, C3HC4 (zinc finger)"/>
    <property type="match status" value="1"/>
</dbReference>
<evidence type="ECO:0000256" key="9">
    <source>
        <dbReference type="ARBA" id="ARBA00022833"/>
    </source>
</evidence>
<protein>
    <submittedName>
        <fullName evidence="13">RING-box protein 1a</fullName>
    </submittedName>
</protein>
<keyword evidence="7 11" id="KW-0863">Zinc-finger</keyword>
<keyword evidence="10" id="KW-0539">Nucleus</keyword>
<comment type="pathway">
    <text evidence="3">Protein modification; protein ubiquitination.</text>
</comment>
<name>A0A8T1M0R7_CLOSI</name>
<organism evidence="13 14">
    <name type="scientific">Clonorchis sinensis</name>
    <name type="common">Chinese liver fluke</name>
    <dbReference type="NCBI Taxonomy" id="79923"/>
    <lineage>
        <taxon>Eukaryota</taxon>
        <taxon>Metazoa</taxon>
        <taxon>Spiralia</taxon>
        <taxon>Lophotrochozoa</taxon>
        <taxon>Platyhelminthes</taxon>
        <taxon>Trematoda</taxon>
        <taxon>Digenea</taxon>
        <taxon>Opisthorchiida</taxon>
        <taxon>Opisthorchiata</taxon>
        <taxon>Opisthorchiidae</taxon>
        <taxon>Clonorchis</taxon>
    </lineage>
</organism>
<evidence type="ECO:0000256" key="11">
    <source>
        <dbReference type="PROSITE-ProRule" id="PRU00175"/>
    </source>
</evidence>
<evidence type="ECO:0000256" key="10">
    <source>
        <dbReference type="ARBA" id="ARBA00023242"/>
    </source>
</evidence>
<keyword evidence="5" id="KW-0963">Cytoplasm</keyword>